<sequence length="117" mass="13058">MVWAAITYDGKMPLIFVPQSIKVDSATYLDTILLAWTDILWGEFAGQRTCAQGEGVQAYLQSNVKNFITPAEWPPYSPNLNPLDYSVCDVECLRAIVNSFLNRLRACVHAKGGNFDL</sequence>
<organism evidence="1 2">
    <name type="scientific">Cylicostephanus goldi</name>
    <name type="common">Nematode worm</name>
    <dbReference type="NCBI Taxonomy" id="71465"/>
    <lineage>
        <taxon>Eukaryota</taxon>
        <taxon>Metazoa</taxon>
        <taxon>Ecdysozoa</taxon>
        <taxon>Nematoda</taxon>
        <taxon>Chromadorea</taxon>
        <taxon>Rhabditida</taxon>
        <taxon>Rhabditina</taxon>
        <taxon>Rhabditomorpha</taxon>
        <taxon>Strongyloidea</taxon>
        <taxon>Strongylidae</taxon>
        <taxon>Cylicostephanus</taxon>
    </lineage>
</organism>
<evidence type="ECO:0008006" key="3">
    <source>
        <dbReference type="Google" id="ProtNLM"/>
    </source>
</evidence>
<evidence type="ECO:0000313" key="2">
    <source>
        <dbReference type="Proteomes" id="UP000271889"/>
    </source>
</evidence>
<keyword evidence="2" id="KW-1185">Reference proteome</keyword>
<proteinExistence type="predicted"/>
<protein>
    <recommendedName>
        <fullName evidence="3">Tc1-like transposase DDE domain-containing protein</fullName>
    </recommendedName>
</protein>
<reference evidence="1 2" key="1">
    <citation type="submission" date="2018-11" db="EMBL/GenBank/DDBJ databases">
        <authorList>
            <consortium name="Pathogen Informatics"/>
        </authorList>
    </citation>
    <scope>NUCLEOTIDE SEQUENCE [LARGE SCALE GENOMIC DNA]</scope>
</reference>
<name>A0A3P7PTY9_CYLGO</name>
<accession>A0A3P7PTY9</accession>
<dbReference type="AlphaFoldDB" id="A0A3P7PTY9"/>
<dbReference type="EMBL" id="UYRV01107269">
    <property type="protein sequence ID" value="VDN23232.1"/>
    <property type="molecule type" value="Genomic_DNA"/>
</dbReference>
<gene>
    <name evidence="1" type="ORF">CGOC_LOCUS9525</name>
</gene>
<dbReference type="InterPro" id="IPR036397">
    <property type="entry name" value="RNaseH_sf"/>
</dbReference>
<dbReference type="Gene3D" id="3.30.420.10">
    <property type="entry name" value="Ribonuclease H-like superfamily/Ribonuclease H"/>
    <property type="match status" value="1"/>
</dbReference>
<evidence type="ECO:0000313" key="1">
    <source>
        <dbReference type="EMBL" id="VDN23232.1"/>
    </source>
</evidence>
<dbReference type="Proteomes" id="UP000271889">
    <property type="component" value="Unassembled WGS sequence"/>
</dbReference>
<dbReference type="OrthoDB" id="7951431at2759"/>
<dbReference type="GO" id="GO:0003676">
    <property type="term" value="F:nucleic acid binding"/>
    <property type="evidence" value="ECO:0007669"/>
    <property type="project" value="InterPro"/>
</dbReference>